<dbReference type="PANTHER" id="PTHR15503:SF45">
    <property type="entry name" value="RNA-DIRECTED DNA POLYMERASE HOMOLOG"/>
    <property type="match status" value="1"/>
</dbReference>
<feature type="compositionally biased region" description="Basic and acidic residues" evidence="2">
    <location>
        <begin position="375"/>
        <end position="392"/>
    </location>
</feature>
<dbReference type="InterPro" id="IPR032567">
    <property type="entry name" value="RTL1-rel"/>
</dbReference>
<dbReference type="SUPFAM" id="SSF56672">
    <property type="entry name" value="DNA/RNA polymerases"/>
    <property type="match status" value="1"/>
</dbReference>
<dbReference type="Pfam" id="PF00098">
    <property type="entry name" value="zf-CCHC"/>
    <property type="match status" value="1"/>
</dbReference>
<evidence type="ECO:0000256" key="2">
    <source>
        <dbReference type="SAM" id="MobiDB-lite"/>
    </source>
</evidence>
<accession>A0ABQ5EPU1</accession>
<reference evidence="4" key="1">
    <citation type="journal article" date="2022" name="Int. J. Mol. Sci.">
        <title>Draft Genome of Tanacetum Coccineum: Genomic Comparison of Closely Related Tanacetum-Family Plants.</title>
        <authorList>
            <person name="Yamashiro T."/>
            <person name="Shiraishi A."/>
            <person name="Nakayama K."/>
            <person name="Satake H."/>
        </authorList>
    </citation>
    <scope>NUCLEOTIDE SEQUENCE</scope>
</reference>
<sequence>MPVELGSFDAIIGMDWLAMYQAIIVCAEKIVRIPWGNETLIVHGLPMTRQVEFQIDLVPGAAPVARAPYRLAPSEMKELSEQLQELSDKSFIRPSSSPWEASILFVKKKDESFRMCIDYRELNKLTVKNRYPLLRIDDLFDQLQGSSVYSKIDLRSIPILRDPYEEAAQDICWSRPPPFPDKLGIFVLAEDEAPIETYITESSHGSDESWATHHLSSYSLPDQAITPPLLPIPLPAPSTSRRDDIPEAGTPPRKRLLLTALPRLGVEVGGKTWETRVRDEILDEVDDGRHRGGLRADGQVHQADVPQEKSSEVLLTTITMPEDRSSCEELKIEIIEEIGDLLDEQEDVLRSRRPWLDLRLQAGLISGSDYTVGHQAEERSRNYKRETGKDQISRYEEDSTQLLREEDRTKLRVSKSEGKRGCGEDGEERIERRIDVGHERWTDRESVIVGGRARVGGEPLNSRRCKCRGRDIEDRMKRGEVRAGIRRVEIVRAVIRVRSWGINTNFQLAEMLRQSLLPLDLSMRKVSIDRTYLRDSRSPHSEIVGSLQVRAKPRPSMAKLKAEVTCYECGELGHYKRDFPLVKFQNHVDKYWKGKARGDSNALERLTQHLTGKTILPRKIKLALYRLYVLRVSVGLVIMTIGLDLPKQIMNAWTGAQKPENLKPEDVGAVPLDGLHFDDKLQFIKEPVEIVDHEVKRLKRSHIPLVKVRWNSKRGPEFTWEREDQFRKKYL</sequence>
<dbReference type="Proteomes" id="UP001151760">
    <property type="component" value="Unassembled WGS sequence"/>
</dbReference>
<reference evidence="4" key="2">
    <citation type="submission" date="2022-01" db="EMBL/GenBank/DDBJ databases">
        <authorList>
            <person name="Yamashiro T."/>
            <person name="Shiraishi A."/>
            <person name="Satake H."/>
            <person name="Nakayama K."/>
        </authorList>
    </citation>
    <scope>NUCLEOTIDE SEQUENCE</scope>
</reference>
<keyword evidence="4" id="KW-0695">RNA-directed DNA polymerase</keyword>
<keyword evidence="5" id="KW-1185">Reference proteome</keyword>
<dbReference type="InterPro" id="IPR043128">
    <property type="entry name" value="Rev_trsase/Diguanyl_cyclase"/>
</dbReference>
<feature type="region of interest" description="Disordered" evidence="2">
    <location>
        <begin position="371"/>
        <end position="392"/>
    </location>
</feature>
<keyword evidence="4" id="KW-0548">Nucleotidyltransferase</keyword>
<name>A0ABQ5EPU1_9ASTR</name>
<keyword evidence="1" id="KW-0863">Zinc-finger</keyword>
<dbReference type="PANTHER" id="PTHR15503">
    <property type="entry name" value="LDOC1 RELATED"/>
    <property type="match status" value="1"/>
</dbReference>
<comment type="caution">
    <text evidence="4">The sequence shown here is derived from an EMBL/GenBank/DDBJ whole genome shotgun (WGS) entry which is preliminary data.</text>
</comment>
<evidence type="ECO:0000313" key="5">
    <source>
        <dbReference type="Proteomes" id="UP001151760"/>
    </source>
</evidence>
<organism evidence="4 5">
    <name type="scientific">Tanacetum coccineum</name>
    <dbReference type="NCBI Taxonomy" id="301880"/>
    <lineage>
        <taxon>Eukaryota</taxon>
        <taxon>Viridiplantae</taxon>
        <taxon>Streptophyta</taxon>
        <taxon>Embryophyta</taxon>
        <taxon>Tracheophyta</taxon>
        <taxon>Spermatophyta</taxon>
        <taxon>Magnoliopsida</taxon>
        <taxon>eudicotyledons</taxon>
        <taxon>Gunneridae</taxon>
        <taxon>Pentapetalae</taxon>
        <taxon>asterids</taxon>
        <taxon>campanulids</taxon>
        <taxon>Asterales</taxon>
        <taxon>Asteraceae</taxon>
        <taxon>Asteroideae</taxon>
        <taxon>Anthemideae</taxon>
        <taxon>Anthemidinae</taxon>
        <taxon>Tanacetum</taxon>
    </lineage>
</organism>
<dbReference type="Gene3D" id="3.10.10.10">
    <property type="entry name" value="HIV Type 1 Reverse Transcriptase, subunit A, domain 1"/>
    <property type="match status" value="1"/>
</dbReference>
<keyword evidence="1" id="KW-0862">Zinc</keyword>
<dbReference type="Pfam" id="PF08284">
    <property type="entry name" value="RVP_2"/>
    <property type="match status" value="1"/>
</dbReference>
<evidence type="ECO:0000313" key="4">
    <source>
        <dbReference type="EMBL" id="GJT52557.1"/>
    </source>
</evidence>
<dbReference type="Gene3D" id="3.30.70.270">
    <property type="match status" value="1"/>
</dbReference>
<feature type="domain" description="CCHC-type" evidence="3">
    <location>
        <begin position="566"/>
        <end position="580"/>
    </location>
</feature>
<keyword evidence="1" id="KW-0479">Metal-binding</keyword>
<dbReference type="InterPro" id="IPR001878">
    <property type="entry name" value="Znf_CCHC"/>
</dbReference>
<dbReference type="CDD" id="cd01647">
    <property type="entry name" value="RT_LTR"/>
    <property type="match status" value="1"/>
</dbReference>
<evidence type="ECO:0000256" key="1">
    <source>
        <dbReference type="PROSITE-ProRule" id="PRU00047"/>
    </source>
</evidence>
<dbReference type="InterPro" id="IPR043502">
    <property type="entry name" value="DNA/RNA_pol_sf"/>
</dbReference>
<gene>
    <name evidence="4" type="ORF">Tco_0978714</name>
</gene>
<protein>
    <submittedName>
        <fullName evidence="4">Reverse transcriptase domain-containing protein</fullName>
    </submittedName>
</protein>
<dbReference type="EMBL" id="BQNB010016507">
    <property type="protein sequence ID" value="GJT52557.1"/>
    <property type="molecule type" value="Genomic_DNA"/>
</dbReference>
<evidence type="ECO:0000259" key="3">
    <source>
        <dbReference type="PROSITE" id="PS50158"/>
    </source>
</evidence>
<keyword evidence="4" id="KW-0808">Transferase</keyword>
<dbReference type="GO" id="GO:0003964">
    <property type="term" value="F:RNA-directed DNA polymerase activity"/>
    <property type="evidence" value="ECO:0007669"/>
    <property type="project" value="UniProtKB-KW"/>
</dbReference>
<proteinExistence type="predicted"/>
<dbReference type="PROSITE" id="PS50158">
    <property type="entry name" value="ZF_CCHC"/>
    <property type="match status" value="1"/>
</dbReference>